<dbReference type="Pfam" id="PF11575">
    <property type="entry name" value="FhuF_C"/>
    <property type="match status" value="1"/>
</dbReference>
<dbReference type="GO" id="GO:0051537">
    <property type="term" value="F:2 iron, 2 sulfur cluster binding"/>
    <property type="evidence" value="ECO:0007669"/>
    <property type="project" value="InterPro"/>
</dbReference>
<dbReference type="InterPro" id="IPR024726">
    <property type="entry name" value="FhuF_C"/>
</dbReference>
<sequence>MLDDLNAFFSGDYALFRDRIVGPEDDRPGLPARALLTDDGLGTVLERFGATHPGADRRGLVSLWSRYYFLWLTVPSVVANLVLHRELPVALDDLDVILGDDGLPSAFRVPDEGRVWSEPPEPFERFSGLLAENVEPLIDGLYHQVKVSRRVLWSNAGNYFEWLVSAMVDYGAPEAVVAPALTIVEAPERPDGTPNPMHHPVQYVERSEGPSPLRQRRQCCIQYRVPGFGLCGNCPLIDRPPKGVTVG</sequence>
<proteinExistence type="predicted"/>
<feature type="domain" description="Aerobactin siderophore biosynthesis IucA/IucC-like C-terminal" evidence="2">
    <location>
        <begin position="62"/>
        <end position="209"/>
    </location>
</feature>
<dbReference type="OrthoDB" id="8993954at2"/>
<name>A0A2U1D0K6_9GAMM</name>
<comment type="caution">
    <text evidence="4">The sequence shown here is derived from an EMBL/GenBank/DDBJ whole genome shotgun (WGS) entry which is preliminary data.</text>
</comment>
<evidence type="ECO:0000313" key="4">
    <source>
        <dbReference type="EMBL" id="PVY78915.1"/>
    </source>
</evidence>
<dbReference type="Proteomes" id="UP000245887">
    <property type="component" value="Unassembled WGS sequence"/>
</dbReference>
<dbReference type="AlphaFoldDB" id="A0A2U1D0K6"/>
<dbReference type="GO" id="GO:0003824">
    <property type="term" value="F:catalytic activity"/>
    <property type="evidence" value="ECO:0007669"/>
    <property type="project" value="UniProtKB-ARBA"/>
</dbReference>
<protein>
    <submittedName>
        <fullName evidence="4">Ferric iron reductase protein FhuF</fullName>
    </submittedName>
</protein>
<feature type="domain" description="Ferric siderophore reductase C-terminal" evidence="3">
    <location>
        <begin position="216"/>
        <end position="236"/>
    </location>
</feature>
<feature type="region of interest" description="Disordered" evidence="1">
    <location>
        <begin position="187"/>
        <end position="210"/>
    </location>
</feature>
<dbReference type="InterPro" id="IPR022770">
    <property type="entry name" value="IucA/IucC-like_C"/>
</dbReference>
<dbReference type="Pfam" id="PF06276">
    <property type="entry name" value="FhuF"/>
    <property type="match status" value="1"/>
</dbReference>
<dbReference type="InterPro" id="IPR008090">
    <property type="entry name" value="Fe_iron_reduct"/>
</dbReference>
<reference evidence="4 5" key="1">
    <citation type="submission" date="2018-04" db="EMBL/GenBank/DDBJ databases">
        <title>Genomic Encyclopedia of Type Strains, Phase IV (KMG-IV): sequencing the most valuable type-strain genomes for metagenomic binning, comparative biology and taxonomic classification.</title>
        <authorList>
            <person name="Goeker M."/>
        </authorList>
    </citation>
    <scope>NUCLEOTIDE SEQUENCE [LARGE SCALE GENOMIC DNA]</scope>
    <source>
        <strain evidence="4 5">DSM 28688</strain>
    </source>
</reference>
<organism evidence="4 5">
    <name type="scientific">Tamilnaduibacter salinus</name>
    <dbReference type="NCBI Taxonomy" id="1484056"/>
    <lineage>
        <taxon>Bacteria</taxon>
        <taxon>Pseudomonadati</taxon>
        <taxon>Pseudomonadota</taxon>
        <taxon>Gammaproteobacteria</taxon>
        <taxon>Pseudomonadales</taxon>
        <taxon>Marinobacteraceae</taxon>
        <taxon>Tamilnaduibacter</taxon>
    </lineage>
</organism>
<accession>A0A2U1D0K6</accession>
<dbReference type="EMBL" id="QEKQ01000001">
    <property type="protein sequence ID" value="PVY78915.1"/>
    <property type="molecule type" value="Genomic_DNA"/>
</dbReference>
<evidence type="ECO:0000313" key="5">
    <source>
        <dbReference type="Proteomes" id="UP000245887"/>
    </source>
</evidence>
<evidence type="ECO:0000256" key="1">
    <source>
        <dbReference type="SAM" id="MobiDB-lite"/>
    </source>
</evidence>
<evidence type="ECO:0000259" key="2">
    <source>
        <dbReference type="Pfam" id="PF06276"/>
    </source>
</evidence>
<evidence type="ECO:0000259" key="3">
    <source>
        <dbReference type="Pfam" id="PF11575"/>
    </source>
</evidence>
<dbReference type="NCBIfam" id="TIGR03951">
    <property type="entry name" value="Fe_III_red_FhuF"/>
    <property type="match status" value="1"/>
</dbReference>
<gene>
    <name evidence="4" type="ORF">C8D92_101120</name>
</gene>